<dbReference type="GO" id="GO:0016757">
    <property type="term" value="F:glycosyltransferase activity"/>
    <property type="evidence" value="ECO:0007669"/>
    <property type="project" value="UniProtKB-KW"/>
</dbReference>
<keyword evidence="7 9" id="KW-0472">Membrane</keyword>
<feature type="transmembrane region" description="Helical" evidence="9">
    <location>
        <begin position="113"/>
        <end position="134"/>
    </location>
</feature>
<dbReference type="EC" id="2.4.-.-" evidence="12"/>
<keyword evidence="13" id="KW-1185">Reference proteome</keyword>
<feature type="transmembrane region" description="Helical" evidence="9">
    <location>
        <begin position="12"/>
        <end position="28"/>
    </location>
</feature>
<sequence length="703" mass="76830">MRQVNLKFKRHYLGLAAILLLSIILNFYKLGQEGIGNTFYSAAVKSMLDNWHNFFFNSFDPKGFITIDKPPVDFWFQALSAYIFGFKGWSLFFPQALAGVLAVALLYHLVARVFGIGAGLLAALFLALTPIVVAADRTNEVDCMLMFVTLIATWALSRAVEKSHLKWLVLAFFLVGVGFNIKMMEAFLVLPAFYLFYLINPKLTWRKKIAHLLTATIVLVVVSLSWSVIVDSVPADQRPYVGSTQDNSMVTLAIGYNGINRLVGQQHGGQGNFRMGSQHGGQGNFRMGSQHGGQGNNYTGSQHGGQGSFHTGSQQSGQGSFHTGSQQGGQGNYHMGSQQSGRFSNMNGGRGAHGNAGNYSGFGQTGNAGIFRLFTTSGLDGQLSWLLPGVFISVIALLWGTRFRSPLDRKRQTAVLWTVWVLTMFVFFSIAQRFSSYYMVQMAPGIAALAGAGFIKMWKQWCANEKKESWFLPLALVCTVIFEISVVWKYPTLRDPLSIAIGVLALISLVCLLFVKKIAAPGKRSISIIALVIGVLSLVVAPSAWAITPIEYGGNVTKPVAGPELKNQHGQEDMASNAKLENYLKSNYQKGTYLVATLNSMSAAPMILDTGLPVMAMGGFMGNDPALTVPKLQKLVNEGQVRYFLLQGRSFGGQQSAVLNWIKSNCVVVPASKWEDSQSTSKQGGGWMGFGNSSMTLYEYVKK</sequence>
<feature type="compositionally biased region" description="Polar residues" evidence="8">
    <location>
        <begin position="308"/>
        <end position="325"/>
    </location>
</feature>
<feature type="transmembrane region" description="Helical" evidence="9">
    <location>
        <begin position="527"/>
        <end position="547"/>
    </location>
</feature>
<evidence type="ECO:0000313" key="12">
    <source>
        <dbReference type="EMBL" id="MED1203687.1"/>
    </source>
</evidence>
<reference evidence="12 13" key="1">
    <citation type="submission" date="2023-03" db="EMBL/GenBank/DDBJ databases">
        <title>Bacillus Genome Sequencing.</title>
        <authorList>
            <person name="Dunlap C."/>
        </authorList>
    </citation>
    <scope>NUCLEOTIDE SEQUENCE [LARGE SCALE GENOMIC DNA]</scope>
    <source>
        <strain evidence="12 13">B-23453</strain>
    </source>
</reference>
<keyword evidence="3 12" id="KW-0328">Glycosyltransferase</keyword>
<evidence type="ECO:0000259" key="10">
    <source>
        <dbReference type="Pfam" id="PF13231"/>
    </source>
</evidence>
<feature type="transmembrane region" description="Helical" evidence="9">
    <location>
        <begin position="89"/>
        <end position="107"/>
    </location>
</feature>
<evidence type="ECO:0000256" key="5">
    <source>
        <dbReference type="ARBA" id="ARBA00022692"/>
    </source>
</evidence>
<dbReference type="EMBL" id="JARMAB010000014">
    <property type="protein sequence ID" value="MED1203687.1"/>
    <property type="molecule type" value="Genomic_DNA"/>
</dbReference>
<dbReference type="Proteomes" id="UP001341444">
    <property type="component" value="Unassembled WGS sequence"/>
</dbReference>
<dbReference type="InterPro" id="IPR050297">
    <property type="entry name" value="LipidA_mod_glycosyltrf_83"/>
</dbReference>
<gene>
    <name evidence="12" type="ORF">P4T90_11475</name>
</gene>
<comment type="caution">
    <text evidence="12">The sequence shown here is derived from an EMBL/GenBank/DDBJ whole genome shotgun (WGS) entry which is preliminary data.</text>
</comment>
<keyword evidence="4 12" id="KW-0808">Transferase</keyword>
<evidence type="ECO:0000313" key="13">
    <source>
        <dbReference type="Proteomes" id="UP001341444"/>
    </source>
</evidence>
<feature type="transmembrane region" description="Helical" evidence="9">
    <location>
        <begin position="413"/>
        <end position="431"/>
    </location>
</feature>
<feature type="compositionally biased region" description="Polar residues" evidence="8">
    <location>
        <begin position="335"/>
        <end position="344"/>
    </location>
</feature>
<feature type="transmembrane region" description="Helical" evidence="9">
    <location>
        <begin position="496"/>
        <end position="515"/>
    </location>
</feature>
<dbReference type="RefSeq" id="WP_328006919.1">
    <property type="nucleotide sequence ID" value="NZ_JARMAB010000014.1"/>
</dbReference>
<evidence type="ECO:0000256" key="4">
    <source>
        <dbReference type="ARBA" id="ARBA00022679"/>
    </source>
</evidence>
<feature type="domain" description="Putative mannosyltransferase YkcA/B-like C-terminal" evidence="11">
    <location>
        <begin position="580"/>
        <end position="665"/>
    </location>
</feature>
<dbReference type="PANTHER" id="PTHR33908">
    <property type="entry name" value="MANNOSYLTRANSFERASE YKCB-RELATED"/>
    <property type="match status" value="1"/>
</dbReference>
<feature type="region of interest" description="Disordered" evidence="8">
    <location>
        <begin position="267"/>
        <end position="350"/>
    </location>
</feature>
<organism evidence="12 13">
    <name type="scientific">Heyndrickxia acidicola</name>
    <dbReference type="NCBI Taxonomy" id="209389"/>
    <lineage>
        <taxon>Bacteria</taxon>
        <taxon>Bacillati</taxon>
        <taxon>Bacillota</taxon>
        <taxon>Bacilli</taxon>
        <taxon>Bacillales</taxon>
        <taxon>Bacillaceae</taxon>
        <taxon>Heyndrickxia</taxon>
    </lineage>
</organism>
<evidence type="ECO:0000256" key="3">
    <source>
        <dbReference type="ARBA" id="ARBA00022676"/>
    </source>
</evidence>
<name>A0ABU6MKB9_9BACI</name>
<feature type="transmembrane region" description="Helical" evidence="9">
    <location>
        <begin position="437"/>
        <end position="458"/>
    </location>
</feature>
<accession>A0ABU6MKB9</accession>
<evidence type="ECO:0000256" key="2">
    <source>
        <dbReference type="ARBA" id="ARBA00022475"/>
    </source>
</evidence>
<evidence type="ECO:0000256" key="9">
    <source>
        <dbReference type="SAM" id="Phobius"/>
    </source>
</evidence>
<dbReference type="InterPro" id="IPR056785">
    <property type="entry name" value="YkcA/B-like_C"/>
</dbReference>
<evidence type="ECO:0000256" key="8">
    <source>
        <dbReference type="SAM" id="MobiDB-lite"/>
    </source>
</evidence>
<feature type="transmembrane region" description="Helical" evidence="9">
    <location>
        <begin position="470"/>
        <end position="490"/>
    </location>
</feature>
<feature type="transmembrane region" description="Helical" evidence="9">
    <location>
        <begin position="383"/>
        <end position="401"/>
    </location>
</feature>
<keyword evidence="5 9" id="KW-0812">Transmembrane</keyword>
<feature type="transmembrane region" description="Helical" evidence="9">
    <location>
        <begin position="209"/>
        <end position="229"/>
    </location>
</feature>
<dbReference type="PANTHER" id="PTHR33908:SF3">
    <property type="entry name" value="UNDECAPRENYL PHOSPHATE-ALPHA-4-AMINO-4-DEOXY-L-ARABINOSE ARABINOSYL TRANSFERASE"/>
    <property type="match status" value="1"/>
</dbReference>
<dbReference type="InterPro" id="IPR038731">
    <property type="entry name" value="RgtA/B/C-like"/>
</dbReference>
<evidence type="ECO:0000256" key="7">
    <source>
        <dbReference type="ARBA" id="ARBA00023136"/>
    </source>
</evidence>
<comment type="subcellular location">
    <subcellularLocation>
        <location evidence="1">Cell membrane</location>
        <topology evidence="1">Multi-pass membrane protein</topology>
    </subcellularLocation>
</comment>
<dbReference type="Pfam" id="PF24878">
    <property type="entry name" value="YkcB_C"/>
    <property type="match status" value="1"/>
</dbReference>
<dbReference type="Pfam" id="PF13231">
    <property type="entry name" value="PMT_2"/>
    <property type="match status" value="1"/>
</dbReference>
<evidence type="ECO:0000256" key="6">
    <source>
        <dbReference type="ARBA" id="ARBA00022989"/>
    </source>
</evidence>
<feature type="domain" description="Glycosyltransferase RgtA/B/C/D-like" evidence="10">
    <location>
        <begin position="68"/>
        <end position="226"/>
    </location>
</feature>
<keyword evidence="6 9" id="KW-1133">Transmembrane helix</keyword>
<protein>
    <submittedName>
        <fullName evidence="12">Glycosyltransferase family 39 protein</fullName>
        <ecNumber evidence="12">2.4.-.-</ecNumber>
    </submittedName>
</protein>
<proteinExistence type="predicted"/>
<evidence type="ECO:0000259" key="11">
    <source>
        <dbReference type="Pfam" id="PF24878"/>
    </source>
</evidence>
<feature type="transmembrane region" description="Helical" evidence="9">
    <location>
        <begin position="169"/>
        <end position="197"/>
    </location>
</feature>
<keyword evidence="2" id="KW-1003">Cell membrane</keyword>
<evidence type="ECO:0000256" key="1">
    <source>
        <dbReference type="ARBA" id="ARBA00004651"/>
    </source>
</evidence>